<accession>A0A6A6D5M2</accession>
<evidence type="ECO:0000313" key="1">
    <source>
        <dbReference type="EMBL" id="KAF2173670.1"/>
    </source>
</evidence>
<dbReference type="SUPFAM" id="SSF53474">
    <property type="entry name" value="alpha/beta-Hydrolases"/>
    <property type="match status" value="1"/>
</dbReference>
<organism evidence="1 2">
    <name type="scientific">Zasmidium cellare ATCC 36951</name>
    <dbReference type="NCBI Taxonomy" id="1080233"/>
    <lineage>
        <taxon>Eukaryota</taxon>
        <taxon>Fungi</taxon>
        <taxon>Dikarya</taxon>
        <taxon>Ascomycota</taxon>
        <taxon>Pezizomycotina</taxon>
        <taxon>Dothideomycetes</taxon>
        <taxon>Dothideomycetidae</taxon>
        <taxon>Mycosphaerellales</taxon>
        <taxon>Mycosphaerellaceae</taxon>
        <taxon>Zasmidium</taxon>
    </lineage>
</organism>
<dbReference type="OrthoDB" id="2147163at2759"/>
<dbReference type="InterPro" id="IPR029058">
    <property type="entry name" value="AB_hydrolase_fold"/>
</dbReference>
<evidence type="ECO:0000313" key="2">
    <source>
        <dbReference type="Proteomes" id="UP000799537"/>
    </source>
</evidence>
<keyword evidence="2" id="KW-1185">Reference proteome</keyword>
<dbReference type="PANTHER" id="PTHR47668:SF1">
    <property type="entry name" value="DIENELACTONE HYDROLASE DOMAIN-CONTAINING PROTEIN-RELATED"/>
    <property type="match status" value="1"/>
</dbReference>
<gene>
    <name evidence="1" type="ORF">M409DRAFT_61980</name>
</gene>
<dbReference type="Gene3D" id="3.40.50.1820">
    <property type="entry name" value="alpha/beta hydrolase"/>
    <property type="match status" value="2"/>
</dbReference>
<dbReference type="EMBL" id="ML993579">
    <property type="protein sequence ID" value="KAF2173670.1"/>
    <property type="molecule type" value="Genomic_DNA"/>
</dbReference>
<dbReference type="AlphaFoldDB" id="A0A6A6D5M2"/>
<name>A0A6A6D5M2_ZASCE</name>
<sequence>MTSTHSSAACCSTPVPKATADYTPKGTYQTLANTKTYITGPASATKALFHIYDIFGFRTPTLQGADILASAGYLVVMPDFFAGSPAEPAWMDGSEEGGKNIGFCWGGKIVSLTSAGPSTHWKVGIQTSPAQVDPEDAKKITIPSLMLASEGEDAETVRKWGESFDGEVARVERSEKEVHGWMSARASLEDGERRAEFERGYQVVLEFLGKYV</sequence>
<dbReference type="RefSeq" id="XP_033674559.1">
    <property type="nucleotide sequence ID" value="XM_033814965.1"/>
</dbReference>
<reference evidence="1" key="1">
    <citation type="journal article" date="2020" name="Stud. Mycol.">
        <title>101 Dothideomycetes genomes: a test case for predicting lifestyles and emergence of pathogens.</title>
        <authorList>
            <person name="Haridas S."/>
            <person name="Albert R."/>
            <person name="Binder M."/>
            <person name="Bloem J."/>
            <person name="Labutti K."/>
            <person name="Salamov A."/>
            <person name="Andreopoulos B."/>
            <person name="Baker S."/>
            <person name="Barry K."/>
            <person name="Bills G."/>
            <person name="Bluhm B."/>
            <person name="Cannon C."/>
            <person name="Castanera R."/>
            <person name="Culley D."/>
            <person name="Daum C."/>
            <person name="Ezra D."/>
            <person name="Gonzalez J."/>
            <person name="Henrissat B."/>
            <person name="Kuo A."/>
            <person name="Liang C."/>
            <person name="Lipzen A."/>
            <person name="Lutzoni F."/>
            <person name="Magnuson J."/>
            <person name="Mondo S."/>
            <person name="Nolan M."/>
            <person name="Ohm R."/>
            <person name="Pangilinan J."/>
            <person name="Park H.-J."/>
            <person name="Ramirez L."/>
            <person name="Alfaro M."/>
            <person name="Sun H."/>
            <person name="Tritt A."/>
            <person name="Yoshinaga Y."/>
            <person name="Zwiers L.-H."/>
            <person name="Turgeon B."/>
            <person name="Goodwin S."/>
            <person name="Spatafora J."/>
            <person name="Crous P."/>
            <person name="Grigoriev I."/>
        </authorList>
    </citation>
    <scope>NUCLEOTIDE SEQUENCE</scope>
    <source>
        <strain evidence="1">ATCC 36951</strain>
    </source>
</reference>
<proteinExistence type="predicted"/>
<evidence type="ECO:0008006" key="3">
    <source>
        <dbReference type="Google" id="ProtNLM"/>
    </source>
</evidence>
<protein>
    <recommendedName>
        <fullName evidence="3">Dienelactone hydrolase domain-containing protein</fullName>
    </recommendedName>
</protein>
<dbReference type="GeneID" id="54568237"/>
<dbReference type="Proteomes" id="UP000799537">
    <property type="component" value="Unassembled WGS sequence"/>
</dbReference>
<dbReference type="PANTHER" id="PTHR47668">
    <property type="entry name" value="DIENELACTONE HYDROLASE FAMILY PROTEIN (AFU_ORTHOLOGUE AFUA_6G01940)"/>
    <property type="match status" value="1"/>
</dbReference>